<organism evidence="1 2">
    <name type="scientific">Paraburkholderia rhynchosiae</name>
    <dbReference type="NCBI Taxonomy" id="487049"/>
    <lineage>
        <taxon>Bacteria</taxon>
        <taxon>Pseudomonadati</taxon>
        <taxon>Pseudomonadota</taxon>
        <taxon>Betaproteobacteria</taxon>
        <taxon>Burkholderiales</taxon>
        <taxon>Burkholderiaceae</taxon>
        <taxon>Paraburkholderia</taxon>
    </lineage>
</organism>
<evidence type="ECO:0000313" key="2">
    <source>
        <dbReference type="Proteomes" id="UP001629235"/>
    </source>
</evidence>
<sequence>MEKGNFPAATECLNEAARLEPTNPDIMNNFGDLYYRQRHYAKASDAFRRALALRPGHQAASNNLALSEQAVAQDLATRGEFSAASTHFETALRYAPDNINLLVAVALNQRHMGANDVAITWLRKACSLAEADASADGVFLQRQLAGVRYTLGTTLLREGLYGEGWPLYEFRREAHNDVPACPPGLQQWDGNAVPIGSRILVECEQGLGDTIQFCRFVQRLGTWFDGITLAVQKPLVDLLARSFGPDIAVTGTMPPARRPLTHYASLPSLPALLGVRLDDLKPDTRYLLPDENRIAAWQTRERSLSPALRVGLTWGSSSGLADNTMRNVAFDDIRILLDIPGVQWFSLQKDADPALFEGTSLINWMNDVHDFHDTAALAKTLDLVISVDTSVVHLAGAVGVTSWLLNRYTGEWRWLAQSGQCPWYPSIEVFHQERYGDWRPTLARVRERLHQKAGQTAA</sequence>
<accession>A0ACC7NMS6</accession>
<proteinExistence type="predicted"/>
<comment type="caution">
    <text evidence="1">The sequence shown here is derived from an EMBL/GenBank/DDBJ whole genome shotgun (WGS) entry which is preliminary data.</text>
</comment>
<protein>
    <submittedName>
        <fullName evidence="1">Tetratricopeptide repeat protein</fullName>
    </submittedName>
</protein>
<reference evidence="1 2" key="1">
    <citation type="journal article" date="2024" name="Chem. Sci.">
        <title>Discovery of megapolipeptins by genome mining of a Burkholderiales bacteria collection.</title>
        <authorList>
            <person name="Paulo B.S."/>
            <person name="Recchia M.J.J."/>
            <person name="Lee S."/>
            <person name="Fergusson C.H."/>
            <person name="Romanowski S.B."/>
            <person name="Hernandez A."/>
            <person name="Krull N."/>
            <person name="Liu D.Y."/>
            <person name="Cavanagh H."/>
            <person name="Bos A."/>
            <person name="Gray C.A."/>
            <person name="Murphy B.T."/>
            <person name="Linington R.G."/>
            <person name="Eustaquio A.S."/>
        </authorList>
    </citation>
    <scope>NUCLEOTIDE SEQUENCE [LARGE SCALE GENOMIC DNA]</scope>
    <source>
        <strain evidence="1 2">RL18-126-BIB-B</strain>
    </source>
</reference>
<keyword evidence="2" id="KW-1185">Reference proteome</keyword>
<evidence type="ECO:0000313" key="1">
    <source>
        <dbReference type="EMBL" id="MFM0108830.1"/>
    </source>
</evidence>
<dbReference type="Proteomes" id="UP001629235">
    <property type="component" value="Unassembled WGS sequence"/>
</dbReference>
<gene>
    <name evidence="1" type="ORF">PQR01_36920</name>
</gene>
<dbReference type="EMBL" id="JAQQDW010000142">
    <property type="protein sequence ID" value="MFM0108830.1"/>
    <property type="molecule type" value="Genomic_DNA"/>
</dbReference>
<name>A0ACC7NMS6_9BURK</name>